<sequence>KPAYSYLIKAPKPSDWIKTYHGHVGLFKGKPVDVEVTYSDFYFTDSALAPSGADYPPYESFNESWGGSNYSVLQISGNLFEGYVFANLKEFSTTLTFYDSETKRPITMDKNSYLTFNSLNYHKDIPMSEGVKYMNPDPSLKTYLTKDTNVAYKSVHGGTTFNAWAGNANEFTDKLGALDFSRNSVSFQLSGTEQEFRIIGEKGWPIWNTYSSG</sequence>
<proteinExistence type="predicted"/>
<feature type="non-terminal residue" evidence="1">
    <location>
        <position position="213"/>
    </location>
</feature>
<organism evidence="1 2">
    <name type="scientific">Enterococcus cecorum</name>
    <dbReference type="NCBI Taxonomy" id="44008"/>
    <lineage>
        <taxon>Bacteria</taxon>
        <taxon>Bacillati</taxon>
        <taxon>Bacillota</taxon>
        <taxon>Bacilli</taxon>
        <taxon>Lactobacillales</taxon>
        <taxon>Enterococcaceae</taxon>
        <taxon>Enterococcus</taxon>
    </lineage>
</organism>
<accession>A0A7X9RLU8</accession>
<protein>
    <submittedName>
        <fullName evidence="1">Isopeptide-forming domain-containing fimbrial protein</fullName>
    </submittedName>
</protein>
<dbReference type="Proteomes" id="UP000588071">
    <property type="component" value="Unassembled WGS sequence"/>
</dbReference>
<evidence type="ECO:0000313" key="2">
    <source>
        <dbReference type="Proteomes" id="UP000588071"/>
    </source>
</evidence>
<reference evidence="1 2" key="1">
    <citation type="submission" date="2020-04" db="EMBL/GenBank/DDBJ databases">
        <authorList>
            <person name="Hitch T.C.A."/>
            <person name="Wylensek D."/>
            <person name="Clavel T."/>
        </authorList>
    </citation>
    <scope>NUCLEOTIDE SEQUENCE [LARGE SCALE GENOMIC DNA]</scope>
    <source>
        <strain evidence="1 2">WCA-380-WT-3C</strain>
    </source>
</reference>
<evidence type="ECO:0000313" key="1">
    <source>
        <dbReference type="EMBL" id="NME50937.1"/>
    </source>
</evidence>
<dbReference type="EMBL" id="JABAFV010000059">
    <property type="protein sequence ID" value="NME50937.1"/>
    <property type="molecule type" value="Genomic_DNA"/>
</dbReference>
<feature type="non-terminal residue" evidence="1">
    <location>
        <position position="1"/>
    </location>
</feature>
<gene>
    <name evidence="1" type="ORF">HF857_12305</name>
</gene>
<dbReference type="AlphaFoldDB" id="A0A7X9RLU8"/>
<name>A0A7X9RLU8_9ENTE</name>
<comment type="caution">
    <text evidence="1">The sequence shown here is derived from an EMBL/GenBank/DDBJ whole genome shotgun (WGS) entry which is preliminary data.</text>
</comment>